<dbReference type="AlphaFoldDB" id="A0A5C6QMB7"/>
<dbReference type="PANTHER" id="PTHR35371:SF1">
    <property type="entry name" value="BLR7753 PROTEIN"/>
    <property type="match status" value="1"/>
</dbReference>
<evidence type="ECO:0000256" key="3">
    <source>
        <dbReference type="ARBA" id="ARBA00022989"/>
    </source>
</evidence>
<feature type="signal peptide" evidence="6">
    <location>
        <begin position="1"/>
        <end position="25"/>
    </location>
</feature>
<feature type="chain" id="PRO_5022975102" evidence="6">
    <location>
        <begin position="26"/>
        <end position="128"/>
    </location>
</feature>
<accession>A0A5C6QMB7</accession>
<evidence type="ECO:0000313" key="8">
    <source>
        <dbReference type="Proteomes" id="UP000321822"/>
    </source>
</evidence>
<dbReference type="InterPro" id="IPR001129">
    <property type="entry name" value="Membr-assoc_MAPEG"/>
</dbReference>
<feature type="transmembrane region" description="Helical" evidence="5">
    <location>
        <begin position="106"/>
        <end position="127"/>
    </location>
</feature>
<dbReference type="OrthoDB" id="513661at2"/>
<dbReference type="Pfam" id="PF01124">
    <property type="entry name" value="MAPEG"/>
    <property type="match status" value="1"/>
</dbReference>
<keyword evidence="6" id="KW-0732">Signal</keyword>
<dbReference type="EMBL" id="VOLT01000003">
    <property type="protein sequence ID" value="TWX69750.1"/>
    <property type="molecule type" value="Genomic_DNA"/>
</dbReference>
<evidence type="ECO:0000256" key="6">
    <source>
        <dbReference type="SAM" id="SignalP"/>
    </source>
</evidence>
<gene>
    <name evidence="7" type="ORF">ESZ36_07330</name>
</gene>
<evidence type="ECO:0000256" key="1">
    <source>
        <dbReference type="ARBA" id="ARBA00004370"/>
    </source>
</evidence>
<comment type="caution">
    <text evidence="7">The sequence shown here is derived from an EMBL/GenBank/DDBJ whole genome shotgun (WGS) entry which is preliminary data.</text>
</comment>
<dbReference type="RefSeq" id="WP_146785677.1">
    <property type="nucleotide sequence ID" value="NZ_VOLT01000003.1"/>
</dbReference>
<keyword evidence="3 5" id="KW-1133">Transmembrane helix</keyword>
<keyword evidence="8" id="KW-1185">Reference proteome</keyword>
<name>A0A5C6QMB7_9GAMM</name>
<dbReference type="InterPro" id="IPR023352">
    <property type="entry name" value="MAPEG-like_dom_sf"/>
</dbReference>
<dbReference type="PANTHER" id="PTHR35371">
    <property type="entry name" value="INNER MEMBRANE PROTEIN"/>
    <property type="match status" value="1"/>
</dbReference>
<evidence type="ECO:0000256" key="5">
    <source>
        <dbReference type="SAM" id="Phobius"/>
    </source>
</evidence>
<evidence type="ECO:0000256" key="2">
    <source>
        <dbReference type="ARBA" id="ARBA00022692"/>
    </source>
</evidence>
<keyword evidence="2 5" id="KW-0812">Transmembrane</keyword>
<evidence type="ECO:0000256" key="4">
    <source>
        <dbReference type="ARBA" id="ARBA00023136"/>
    </source>
</evidence>
<proteinExistence type="predicted"/>
<feature type="transmembrane region" description="Helical" evidence="5">
    <location>
        <begin position="81"/>
        <end position="100"/>
    </location>
</feature>
<organism evidence="7 8">
    <name type="scientific">Colwellia demingiae</name>
    <dbReference type="NCBI Taxonomy" id="89401"/>
    <lineage>
        <taxon>Bacteria</taxon>
        <taxon>Pseudomonadati</taxon>
        <taxon>Pseudomonadota</taxon>
        <taxon>Gammaproteobacteria</taxon>
        <taxon>Alteromonadales</taxon>
        <taxon>Colwelliaceae</taxon>
        <taxon>Colwellia</taxon>
    </lineage>
</organism>
<keyword evidence="4 5" id="KW-0472">Membrane</keyword>
<sequence length="128" mass="13915">MTTLIICLFLALLLPLLAKAPVAYAMAKFGGYNNNHPREQQSKLTGFGARALAAHQNAFESVILFAPAIVLALATGNTHQAVIVLAIVHIISRVLYNIFYLLNIGLFRSIVWGVATLCSFAIVYQCIP</sequence>
<evidence type="ECO:0000313" key="7">
    <source>
        <dbReference type="EMBL" id="TWX69750.1"/>
    </source>
</evidence>
<dbReference type="Gene3D" id="1.20.120.550">
    <property type="entry name" value="Membrane associated eicosanoid/glutathione metabolism-like domain"/>
    <property type="match status" value="1"/>
</dbReference>
<dbReference type="GO" id="GO:0016020">
    <property type="term" value="C:membrane"/>
    <property type="evidence" value="ECO:0007669"/>
    <property type="project" value="UniProtKB-SubCell"/>
</dbReference>
<dbReference type="SUPFAM" id="SSF161084">
    <property type="entry name" value="MAPEG domain-like"/>
    <property type="match status" value="1"/>
</dbReference>
<protein>
    <submittedName>
        <fullName evidence="7">MAPEG family protein</fullName>
    </submittedName>
</protein>
<feature type="transmembrane region" description="Helical" evidence="5">
    <location>
        <begin position="49"/>
        <end position="74"/>
    </location>
</feature>
<reference evidence="7 8" key="1">
    <citation type="submission" date="2019-07" db="EMBL/GenBank/DDBJ databases">
        <title>Genomes of sea-ice associated Colwellia species.</title>
        <authorList>
            <person name="Bowman J.P."/>
        </authorList>
    </citation>
    <scope>NUCLEOTIDE SEQUENCE [LARGE SCALE GENOMIC DNA]</scope>
    <source>
        <strain evidence="7 8">ACAM 459</strain>
    </source>
</reference>
<comment type="subcellular location">
    <subcellularLocation>
        <location evidence="1">Membrane</location>
    </subcellularLocation>
</comment>
<dbReference type="Proteomes" id="UP000321822">
    <property type="component" value="Unassembled WGS sequence"/>
</dbReference>